<feature type="transmembrane region" description="Helical" evidence="5">
    <location>
        <begin position="407"/>
        <end position="427"/>
    </location>
</feature>
<dbReference type="AlphaFoldDB" id="A0A0V8D1S0"/>
<dbReference type="Pfam" id="PF01943">
    <property type="entry name" value="Polysacc_synt"/>
    <property type="match status" value="1"/>
</dbReference>
<feature type="transmembrane region" description="Helical" evidence="5">
    <location>
        <begin position="352"/>
        <end position="370"/>
    </location>
</feature>
<name>A0A0V8D1S0_LACLL</name>
<dbReference type="PANTHER" id="PTHR43424:SF1">
    <property type="entry name" value="LOCUS PUTATIVE PROTEIN 1-RELATED"/>
    <property type="match status" value="1"/>
</dbReference>
<feature type="transmembrane region" description="Helical" evidence="5">
    <location>
        <begin position="138"/>
        <end position="158"/>
    </location>
</feature>
<reference evidence="7" key="1">
    <citation type="submission" date="2015-10" db="EMBL/GenBank/DDBJ databases">
        <title>Draft Genome Sequences of 11 Lactococcus lactis subspecies cremoris strains.</title>
        <authorList>
            <person name="Wels M."/>
            <person name="Backus L."/>
            <person name="Boekhorst J."/>
            <person name="Dijkstra A."/>
            <person name="Beerthuizen M."/>
            <person name="Kelly W."/>
            <person name="Siezen R."/>
            <person name="Bachmann H."/>
            <person name="Van Hijum S."/>
        </authorList>
    </citation>
    <scope>NUCLEOTIDE SEQUENCE [LARGE SCALE GENOMIC DNA]</scope>
    <source>
        <strain evidence="7">LMG8520</strain>
    </source>
</reference>
<evidence type="ECO:0000313" key="6">
    <source>
        <dbReference type="EMBL" id="KSU07539.1"/>
    </source>
</evidence>
<organism evidence="6 7">
    <name type="scientific">Lactococcus lactis subsp. lactis</name>
    <name type="common">Streptococcus lactis</name>
    <dbReference type="NCBI Taxonomy" id="1360"/>
    <lineage>
        <taxon>Bacteria</taxon>
        <taxon>Bacillati</taxon>
        <taxon>Bacillota</taxon>
        <taxon>Bacilli</taxon>
        <taxon>Lactobacillales</taxon>
        <taxon>Streptococcaceae</taxon>
        <taxon>Lactococcus</taxon>
    </lineage>
</organism>
<feature type="transmembrane region" description="Helical" evidence="5">
    <location>
        <begin position="38"/>
        <end position="58"/>
    </location>
</feature>
<evidence type="ECO:0000256" key="3">
    <source>
        <dbReference type="ARBA" id="ARBA00022989"/>
    </source>
</evidence>
<dbReference type="PANTHER" id="PTHR43424">
    <property type="entry name" value="LOCUS PUTATIVE PROTEIN 1-RELATED"/>
    <property type="match status" value="1"/>
</dbReference>
<dbReference type="InterPro" id="IPR002797">
    <property type="entry name" value="Polysacc_synth"/>
</dbReference>
<dbReference type="RefSeq" id="WP_058210068.1">
    <property type="nucleotide sequence ID" value="NZ_LKLP01000088.1"/>
</dbReference>
<keyword evidence="4 5" id="KW-0472">Membrane</keyword>
<feature type="transmembrane region" description="Helical" evidence="5">
    <location>
        <begin position="243"/>
        <end position="262"/>
    </location>
</feature>
<feature type="transmembrane region" description="Helical" evidence="5">
    <location>
        <begin position="376"/>
        <end position="395"/>
    </location>
</feature>
<feature type="transmembrane region" description="Helical" evidence="5">
    <location>
        <begin position="79"/>
        <end position="104"/>
    </location>
</feature>
<feature type="transmembrane region" description="Helical" evidence="5">
    <location>
        <begin position="164"/>
        <end position="183"/>
    </location>
</feature>
<feature type="transmembrane region" description="Helical" evidence="5">
    <location>
        <begin position="318"/>
        <end position="340"/>
    </location>
</feature>
<protein>
    <submittedName>
        <fullName evidence="6">Membrane protein involved in the export of O-antigen teichoic acid lipoteichoic acid</fullName>
    </submittedName>
</protein>
<evidence type="ECO:0000256" key="1">
    <source>
        <dbReference type="ARBA" id="ARBA00004141"/>
    </source>
</evidence>
<evidence type="ECO:0000256" key="4">
    <source>
        <dbReference type="ARBA" id="ARBA00023136"/>
    </source>
</evidence>
<evidence type="ECO:0000256" key="2">
    <source>
        <dbReference type="ARBA" id="ARBA00022692"/>
    </source>
</evidence>
<dbReference type="PATRIC" id="fig|1360.106.peg.2045"/>
<dbReference type="GO" id="GO:0016020">
    <property type="term" value="C:membrane"/>
    <property type="evidence" value="ECO:0007669"/>
    <property type="project" value="UniProtKB-SubCell"/>
</dbReference>
<evidence type="ECO:0000313" key="7">
    <source>
        <dbReference type="Proteomes" id="UP000054230"/>
    </source>
</evidence>
<comment type="subcellular location">
    <subcellularLocation>
        <location evidence="1">Membrane</location>
        <topology evidence="1">Multi-pass membrane protein</topology>
    </subcellularLocation>
</comment>
<dbReference type="EMBL" id="LKLP01000088">
    <property type="protein sequence ID" value="KSU07539.1"/>
    <property type="molecule type" value="Genomic_DNA"/>
</dbReference>
<dbReference type="InterPro" id="IPR052556">
    <property type="entry name" value="PolySynth_Transporter"/>
</dbReference>
<sequence>MKLVKNMGLSTIYQLLAVIVPLVTAPYVSRILGSSGVGINAFTASILSYFVLFAGLGVQNYGNREIAYHQNNIEKRTKIFWELEIIQVVATMISFALFFIFLVFQEKHQFYFLLQSISLLSVVTNISWFFMGLENFRIIVFRNVIINIAVVVLTFMLVKESSDLWIYILLITGAGLLANLSVWPFLKREITHVSIRDLRVRRHIAPATALLLPQIVTTAYMNINKSMLGWINTTNSVAFFNQADMVIRAAFAAVSSFAAAFLPRLSNLFSEGKKEEGKKLILLALQIMYTLSFLAIAGIIGVSHNFAVFFFGKKFSEVGPLMAVEASVILFFGVAVVIRNQYLMAVRRTKEITIASIIALGANILVNLVLIPLYGAMGAIIAVLITEGATTLYLIWTIREDFEYSKIFWGFWKYFVAGVISCIIIWYMNHQMSSTIYSYLIQTIAGCVGYGMILFILRAPIINILNNFIIKKK</sequence>
<accession>A0A0V8D1S0</accession>
<gene>
    <name evidence="6" type="ORF">LMG8520_1830</name>
</gene>
<feature type="transmembrane region" description="Helical" evidence="5">
    <location>
        <begin position="439"/>
        <end position="465"/>
    </location>
</feature>
<evidence type="ECO:0000256" key="5">
    <source>
        <dbReference type="SAM" id="Phobius"/>
    </source>
</evidence>
<comment type="caution">
    <text evidence="6">The sequence shown here is derived from an EMBL/GenBank/DDBJ whole genome shotgun (WGS) entry which is preliminary data.</text>
</comment>
<feature type="transmembrane region" description="Helical" evidence="5">
    <location>
        <begin position="12"/>
        <end position="32"/>
    </location>
</feature>
<feature type="transmembrane region" description="Helical" evidence="5">
    <location>
        <begin position="110"/>
        <end position="131"/>
    </location>
</feature>
<feature type="transmembrane region" description="Helical" evidence="5">
    <location>
        <begin position="283"/>
        <end position="312"/>
    </location>
</feature>
<feature type="transmembrane region" description="Helical" evidence="5">
    <location>
        <begin position="204"/>
        <end position="223"/>
    </location>
</feature>
<keyword evidence="3 5" id="KW-1133">Transmembrane helix</keyword>
<dbReference type="Proteomes" id="UP000054230">
    <property type="component" value="Unassembled WGS sequence"/>
</dbReference>
<keyword evidence="2 5" id="KW-0812">Transmembrane</keyword>
<proteinExistence type="predicted"/>